<dbReference type="Proteomes" id="UP001501411">
    <property type="component" value="Unassembled WGS sequence"/>
</dbReference>
<reference evidence="2" key="1">
    <citation type="journal article" date="2019" name="Int. J. Syst. Evol. Microbiol.">
        <title>The Global Catalogue of Microorganisms (GCM) 10K type strain sequencing project: providing services to taxonomists for standard genome sequencing and annotation.</title>
        <authorList>
            <consortium name="The Broad Institute Genomics Platform"/>
            <consortium name="The Broad Institute Genome Sequencing Center for Infectious Disease"/>
            <person name="Wu L."/>
            <person name="Ma J."/>
        </authorList>
    </citation>
    <scope>NUCLEOTIDE SEQUENCE [LARGE SCALE GENOMIC DNA]</scope>
    <source>
        <strain evidence="2">JCM 18200</strain>
    </source>
</reference>
<protein>
    <recommendedName>
        <fullName evidence="3">Fructose-6-phosphate aldolase</fullName>
    </recommendedName>
</protein>
<sequence length="111" mass="12910">MQENYRLTTIYKERGNAINDITYDNGKIYVEKDNISQNVLTLAYMYIIKVKGVAKIPDYVQLRDENFTLLAYFRVDRPDKSLEKIGLGHLQEHIMGIVNELPFGQIKKISI</sequence>
<evidence type="ECO:0000313" key="2">
    <source>
        <dbReference type="Proteomes" id="UP001501411"/>
    </source>
</evidence>
<name>A0ABP9B412_9SPHI</name>
<accession>A0ABP9B412</accession>
<proteinExistence type="predicted"/>
<keyword evidence="2" id="KW-1185">Reference proteome</keyword>
<organism evidence="1 2">
    <name type="scientific">Olivibacter ginsenosidimutans</name>
    <dbReference type="NCBI Taxonomy" id="1176537"/>
    <lineage>
        <taxon>Bacteria</taxon>
        <taxon>Pseudomonadati</taxon>
        <taxon>Bacteroidota</taxon>
        <taxon>Sphingobacteriia</taxon>
        <taxon>Sphingobacteriales</taxon>
        <taxon>Sphingobacteriaceae</taxon>
        <taxon>Olivibacter</taxon>
    </lineage>
</organism>
<evidence type="ECO:0008006" key="3">
    <source>
        <dbReference type="Google" id="ProtNLM"/>
    </source>
</evidence>
<comment type="caution">
    <text evidence="1">The sequence shown here is derived from an EMBL/GenBank/DDBJ whole genome shotgun (WGS) entry which is preliminary data.</text>
</comment>
<dbReference type="EMBL" id="BAABIQ010000008">
    <property type="protein sequence ID" value="GAA4788974.1"/>
    <property type="molecule type" value="Genomic_DNA"/>
</dbReference>
<gene>
    <name evidence="1" type="ORF">GCM10023231_16570</name>
</gene>
<evidence type="ECO:0000313" key="1">
    <source>
        <dbReference type="EMBL" id="GAA4788974.1"/>
    </source>
</evidence>